<evidence type="ECO:0000256" key="2">
    <source>
        <dbReference type="ARBA" id="ARBA00022475"/>
    </source>
</evidence>
<dbReference type="KEGG" id="dbk:DGMP_10890"/>
<reference evidence="8" key="1">
    <citation type="submission" date="2020-09" db="EMBL/GenBank/DDBJ databases">
        <title>Desulfogranum mesoprofundum gen. nov., sp. nov., a novel mesophilic, sulfate-reducing chemolithoautotroph isolated from a deep-sea hydrothermal vent chimney in the Suiyo Seamount.</title>
        <authorList>
            <person name="Hashimoto Y."/>
            <person name="Nakagawa S."/>
        </authorList>
    </citation>
    <scope>NUCLEOTIDE SEQUENCE</scope>
    <source>
        <strain evidence="8">KT2</strain>
    </source>
</reference>
<dbReference type="GO" id="GO:0036376">
    <property type="term" value="P:sodium ion export across plasma membrane"/>
    <property type="evidence" value="ECO:0007669"/>
    <property type="project" value="InterPro"/>
</dbReference>
<protein>
    <submittedName>
        <fullName evidence="8">Uncharacterized protein</fullName>
    </submittedName>
</protein>
<organism evidence="8 9">
    <name type="scientific">Desulfomarina profundi</name>
    <dbReference type="NCBI Taxonomy" id="2772557"/>
    <lineage>
        <taxon>Bacteria</taxon>
        <taxon>Pseudomonadati</taxon>
        <taxon>Thermodesulfobacteriota</taxon>
        <taxon>Desulfobulbia</taxon>
        <taxon>Desulfobulbales</taxon>
        <taxon>Desulfobulbaceae</taxon>
        <taxon>Desulfomarina</taxon>
    </lineage>
</organism>
<dbReference type="Proteomes" id="UP000826725">
    <property type="component" value="Chromosome"/>
</dbReference>
<sequence length="135" mass="14469">MTTIELLADFANPDTIHALSLTDKLFAGLFATVLGMGITFAALIILQFVIAFMEKLMTNRKKPASSSVETAASTAAPTSPSKPDNTELIAVISTVLATQLNTSPSNIVIKNITRIDPPQPAWNRAGILEQMNSRL</sequence>
<dbReference type="AlphaFoldDB" id="A0A8D5JQU2"/>
<evidence type="ECO:0000256" key="3">
    <source>
        <dbReference type="ARBA" id="ARBA00022692"/>
    </source>
</evidence>
<evidence type="ECO:0000313" key="8">
    <source>
        <dbReference type="EMBL" id="BCL60396.1"/>
    </source>
</evidence>
<comment type="subcellular location">
    <subcellularLocation>
        <location evidence="1">Cell membrane</location>
    </subcellularLocation>
</comment>
<dbReference type="GO" id="GO:0005886">
    <property type="term" value="C:plasma membrane"/>
    <property type="evidence" value="ECO:0007669"/>
    <property type="project" value="UniProtKB-SubCell"/>
</dbReference>
<feature type="transmembrane region" description="Helical" evidence="7">
    <location>
        <begin position="25"/>
        <end position="52"/>
    </location>
</feature>
<keyword evidence="2" id="KW-1003">Cell membrane</keyword>
<feature type="compositionally biased region" description="Low complexity" evidence="6">
    <location>
        <begin position="64"/>
        <end position="81"/>
    </location>
</feature>
<evidence type="ECO:0000256" key="1">
    <source>
        <dbReference type="ARBA" id="ARBA00004236"/>
    </source>
</evidence>
<keyword evidence="5 7" id="KW-0472">Membrane</keyword>
<proteinExistence type="predicted"/>
<keyword evidence="3 7" id="KW-0812">Transmembrane</keyword>
<evidence type="ECO:0000256" key="5">
    <source>
        <dbReference type="ARBA" id="ARBA00023136"/>
    </source>
</evidence>
<dbReference type="Pfam" id="PF04277">
    <property type="entry name" value="OAD_gamma"/>
    <property type="match status" value="1"/>
</dbReference>
<dbReference type="InterPro" id="IPR005899">
    <property type="entry name" value="Na_pump_deCOase"/>
</dbReference>
<keyword evidence="9" id="KW-1185">Reference proteome</keyword>
<gene>
    <name evidence="8" type="ORF">DGMP_10890</name>
</gene>
<evidence type="ECO:0000256" key="4">
    <source>
        <dbReference type="ARBA" id="ARBA00022989"/>
    </source>
</evidence>
<evidence type="ECO:0000256" key="6">
    <source>
        <dbReference type="SAM" id="MobiDB-lite"/>
    </source>
</evidence>
<feature type="region of interest" description="Disordered" evidence="6">
    <location>
        <begin position="62"/>
        <end position="85"/>
    </location>
</feature>
<dbReference type="GO" id="GO:0015081">
    <property type="term" value="F:sodium ion transmembrane transporter activity"/>
    <property type="evidence" value="ECO:0007669"/>
    <property type="project" value="InterPro"/>
</dbReference>
<dbReference type="RefSeq" id="WP_228856525.1">
    <property type="nucleotide sequence ID" value="NZ_AP024086.1"/>
</dbReference>
<name>A0A8D5JQU2_9BACT</name>
<keyword evidence="4 7" id="KW-1133">Transmembrane helix</keyword>
<evidence type="ECO:0000256" key="7">
    <source>
        <dbReference type="SAM" id="Phobius"/>
    </source>
</evidence>
<accession>A0A8D5JQU2</accession>
<dbReference type="NCBIfam" id="TIGR01195">
    <property type="entry name" value="oadG_fam"/>
    <property type="match status" value="1"/>
</dbReference>
<evidence type="ECO:0000313" key="9">
    <source>
        <dbReference type="Proteomes" id="UP000826725"/>
    </source>
</evidence>
<dbReference type="EMBL" id="AP024086">
    <property type="protein sequence ID" value="BCL60396.1"/>
    <property type="molecule type" value="Genomic_DNA"/>
</dbReference>